<dbReference type="GO" id="GO:0046872">
    <property type="term" value="F:metal ion binding"/>
    <property type="evidence" value="ECO:0007669"/>
    <property type="project" value="UniProtKB-KW"/>
</dbReference>
<dbReference type="EMBL" id="FUWP01000001">
    <property type="protein sequence ID" value="SJZ67550.1"/>
    <property type="molecule type" value="Genomic_DNA"/>
</dbReference>
<dbReference type="GO" id="GO:0009055">
    <property type="term" value="F:electron transfer activity"/>
    <property type="evidence" value="ECO:0007669"/>
    <property type="project" value="InterPro"/>
</dbReference>
<reference evidence="11 12" key="1">
    <citation type="submission" date="2017-02" db="EMBL/GenBank/DDBJ databases">
        <authorList>
            <person name="Peterson S.W."/>
        </authorList>
    </citation>
    <scope>NUCLEOTIDE SEQUENCE [LARGE SCALE GENOMIC DNA]</scope>
    <source>
        <strain evidence="11 12">CECT 9189</strain>
    </source>
</reference>
<dbReference type="EMBL" id="JAYXUG010000012">
    <property type="protein sequence ID" value="MEC6832875.1"/>
    <property type="molecule type" value="Genomic_DNA"/>
</dbReference>
<dbReference type="Proteomes" id="UP001306119">
    <property type="component" value="Unassembled WGS sequence"/>
</dbReference>
<proteinExistence type="inferred from homology"/>
<dbReference type="PROSITE" id="PS51373">
    <property type="entry name" value="HIPIP"/>
    <property type="match status" value="1"/>
</dbReference>
<dbReference type="GO" id="GO:0051539">
    <property type="term" value="F:4 iron, 4 sulfur cluster binding"/>
    <property type="evidence" value="ECO:0007669"/>
    <property type="project" value="UniProtKB-KW"/>
</dbReference>
<comment type="similarity">
    <text evidence="8">Belongs to the high-potential iron-sulfur protein (HiPIP) family.</text>
</comment>
<keyword evidence="3 8" id="KW-0004">4Fe-4S</keyword>
<evidence type="ECO:0000256" key="6">
    <source>
        <dbReference type="ARBA" id="ARBA00023004"/>
    </source>
</evidence>
<keyword evidence="5 8" id="KW-0249">Electron transport</keyword>
<keyword evidence="7 8" id="KW-0411">Iron-sulfur</keyword>
<dbReference type="SUPFAM" id="SSF57652">
    <property type="entry name" value="HIPIP (high potential iron protein)"/>
    <property type="match status" value="1"/>
</dbReference>
<dbReference type="InterPro" id="IPR006311">
    <property type="entry name" value="TAT_signal"/>
</dbReference>
<dbReference type="Proteomes" id="UP000191116">
    <property type="component" value="Unassembled WGS sequence"/>
</dbReference>
<evidence type="ECO:0000256" key="8">
    <source>
        <dbReference type="RuleBase" id="RU000620"/>
    </source>
</evidence>
<dbReference type="AlphaFoldDB" id="A0A1T4MKD6"/>
<feature type="domain" description="High potential iron-sulfur proteins family profile" evidence="9">
    <location>
        <begin position="34"/>
        <end position="103"/>
    </location>
</feature>
<evidence type="ECO:0000313" key="10">
    <source>
        <dbReference type="EMBL" id="MEC6832875.1"/>
    </source>
</evidence>
<dbReference type="InterPro" id="IPR036369">
    <property type="entry name" value="HIPIP_sf"/>
</dbReference>
<protein>
    <recommendedName>
        <fullName evidence="8">High-potential iron-sulfur protein</fullName>
        <shortName evidence="8">HiPIP</shortName>
    </recommendedName>
</protein>
<keyword evidence="2 8" id="KW-0813">Transport</keyword>
<evidence type="ECO:0000259" key="9">
    <source>
        <dbReference type="PROSITE" id="PS51373"/>
    </source>
</evidence>
<keyword evidence="4 8" id="KW-0479">Metal-binding</keyword>
<dbReference type="Pfam" id="PF01355">
    <property type="entry name" value="HIPIP"/>
    <property type="match status" value="1"/>
</dbReference>
<dbReference type="GO" id="GO:0019646">
    <property type="term" value="P:aerobic electron transport chain"/>
    <property type="evidence" value="ECO:0007669"/>
    <property type="project" value="InterPro"/>
</dbReference>
<evidence type="ECO:0000313" key="13">
    <source>
        <dbReference type="Proteomes" id="UP001306119"/>
    </source>
</evidence>
<evidence type="ECO:0000256" key="2">
    <source>
        <dbReference type="ARBA" id="ARBA00022448"/>
    </source>
</evidence>
<dbReference type="PROSITE" id="PS51318">
    <property type="entry name" value="TAT"/>
    <property type="match status" value="1"/>
</dbReference>
<evidence type="ECO:0000256" key="7">
    <source>
        <dbReference type="ARBA" id="ARBA00023014"/>
    </source>
</evidence>
<evidence type="ECO:0000256" key="4">
    <source>
        <dbReference type="ARBA" id="ARBA00022723"/>
    </source>
</evidence>
<evidence type="ECO:0000256" key="3">
    <source>
        <dbReference type="ARBA" id="ARBA00022485"/>
    </source>
</evidence>
<sequence length="103" mass="11319">MVKKSSRRRFLQLTAGGLIGLTLGNKQLIRSVSAAELPHLEENDPQAMALKYVDKSTIEGQQCKNCLLIRDDAKNSNWQPCAIFPGKTVNINGWCSAYASKPA</sequence>
<evidence type="ECO:0000256" key="1">
    <source>
        <dbReference type="ARBA" id="ARBA00002137"/>
    </source>
</evidence>
<comment type="function">
    <text evidence="1 8">Specific class of high-redox-potential 4Fe-4S ferredoxins. Functions in anaerobic electron transport in most purple and in some other photosynthetic bacteria and in at least one genus (Paracoccus) of halophilic, denitrifying bacteria.</text>
</comment>
<keyword evidence="6 8" id="KW-0408">Iron</keyword>
<name>A0A1T4MKD6_9GAMM</name>
<keyword evidence="13" id="KW-1185">Reference proteome</keyword>
<gene>
    <name evidence="11" type="ORF">CZ814_00521</name>
    <name evidence="10" type="ORF">VXS06_13995</name>
</gene>
<organism evidence="11 12">
    <name type="scientific">Photobacterium toruni</name>
    <dbReference type="NCBI Taxonomy" id="1935446"/>
    <lineage>
        <taxon>Bacteria</taxon>
        <taxon>Pseudomonadati</taxon>
        <taxon>Pseudomonadota</taxon>
        <taxon>Gammaproteobacteria</taxon>
        <taxon>Vibrionales</taxon>
        <taxon>Vibrionaceae</taxon>
        <taxon>Photobacterium</taxon>
    </lineage>
</organism>
<evidence type="ECO:0000313" key="12">
    <source>
        <dbReference type="Proteomes" id="UP000191116"/>
    </source>
</evidence>
<evidence type="ECO:0000313" key="11">
    <source>
        <dbReference type="EMBL" id="SJZ67550.1"/>
    </source>
</evidence>
<reference evidence="10 13" key="2">
    <citation type="submission" date="2024-01" db="EMBL/GenBank/DDBJ databases">
        <title>Active colonisers of the gastrointestinal tract of Atlantic salmon farmed in a warm water region.</title>
        <authorList>
            <person name="Bowman J.P."/>
        </authorList>
    </citation>
    <scope>NUCLEOTIDE SEQUENCE [LARGE SCALE GENOMIC DNA]</scope>
    <source>
        <strain evidence="10 13">S3MW1</strain>
    </source>
</reference>
<comment type="subunit">
    <text evidence="8">Homodimer.</text>
</comment>
<dbReference type="Gene3D" id="4.10.490.10">
    <property type="entry name" value="High potential iron-sulphur protein"/>
    <property type="match status" value="1"/>
</dbReference>
<evidence type="ECO:0000256" key="5">
    <source>
        <dbReference type="ARBA" id="ARBA00022982"/>
    </source>
</evidence>
<dbReference type="RefSeq" id="WP_080173297.1">
    <property type="nucleotide sequence ID" value="NZ_AP024854.1"/>
</dbReference>
<dbReference type="InterPro" id="IPR000170">
    <property type="entry name" value="High_potential_FeS_prot"/>
</dbReference>
<accession>A0A1T4MKD6</accession>